<protein>
    <submittedName>
        <fullName evidence="3">Uncharacterized protein</fullName>
    </submittedName>
</protein>
<keyword evidence="4" id="KW-1185">Reference proteome</keyword>
<dbReference type="PANTHER" id="PTHR33802:SF1">
    <property type="entry name" value="XK-RELATED PROTEIN"/>
    <property type="match status" value="1"/>
</dbReference>
<dbReference type="EMBL" id="NIVC01000976">
    <property type="protein sequence ID" value="PAA74131.1"/>
    <property type="molecule type" value="Genomic_DNA"/>
</dbReference>
<gene>
    <name evidence="3" type="ORF">BOX15_Mlig022351g1</name>
    <name evidence="2" type="ORF">BOX15_Mlig022351g3</name>
</gene>
<feature type="transmembrane region" description="Helical" evidence="1">
    <location>
        <begin position="275"/>
        <end position="296"/>
    </location>
</feature>
<organism evidence="3 4">
    <name type="scientific">Macrostomum lignano</name>
    <dbReference type="NCBI Taxonomy" id="282301"/>
    <lineage>
        <taxon>Eukaryota</taxon>
        <taxon>Metazoa</taxon>
        <taxon>Spiralia</taxon>
        <taxon>Lophotrochozoa</taxon>
        <taxon>Platyhelminthes</taxon>
        <taxon>Rhabditophora</taxon>
        <taxon>Macrostomorpha</taxon>
        <taxon>Macrostomida</taxon>
        <taxon>Macrostomidae</taxon>
        <taxon>Macrostomum</taxon>
    </lineage>
</organism>
<dbReference type="AlphaFoldDB" id="A0A267H6F3"/>
<dbReference type="EMBL" id="NIVC01000033">
    <property type="protein sequence ID" value="PAA93132.1"/>
    <property type="molecule type" value="Genomic_DNA"/>
</dbReference>
<accession>A0A267H6F3</accession>
<proteinExistence type="predicted"/>
<feature type="transmembrane region" description="Helical" evidence="1">
    <location>
        <begin position="99"/>
        <end position="123"/>
    </location>
</feature>
<dbReference type="PANTHER" id="PTHR33802">
    <property type="entry name" value="SI:CH211-161H7.5-RELATED"/>
    <property type="match status" value="1"/>
</dbReference>
<keyword evidence="1" id="KW-1133">Transmembrane helix</keyword>
<dbReference type="Proteomes" id="UP000215902">
    <property type="component" value="Unassembled WGS sequence"/>
</dbReference>
<evidence type="ECO:0000313" key="3">
    <source>
        <dbReference type="EMBL" id="PAA93132.1"/>
    </source>
</evidence>
<comment type="caution">
    <text evidence="3">The sequence shown here is derived from an EMBL/GenBank/DDBJ whole genome shotgun (WGS) entry which is preliminary data.</text>
</comment>
<reference evidence="3 4" key="1">
    <citation type="submission" date="2017-06" db="EMBL/GenBank/DDBJ databases">
        <title>A platform for efficient transgenesis in Macrostomum lignano, a flatworm model organism for stem cell research.</title>
        <authorList>
            <person name="Berezikov E."/>
        </authorList>
    </citation>
    <scope>NUCLEOTIDE SEQUENCE [LARGE SCALE GENOMIC DNA]</scope>
    <source>
        <strain evidence="3">DV1</strain>
        <tissue evidence="3">Whole organism</tissue>
    </source>
</reference>
<feature type="transmembrane region" description="Helical" evidence="1">
    <location>
        <begin position="135"/>
        <end position="155"/>
    </location>
</feature>
<keyword evidence="1" id="KW-0812">Transmembrane</keyword>
<evidence type="ECO:0000313" key="4">
    <source>
        <dbReference type="Proteomes" id="UP000215902"/>
    </source>
</evidence>
<keyword evidence="1" id="KW-0472">Membrane</keyword>
<feature type="transmembrane region" description="Helical" evidence="1">
    <location>
        <begin position="63"/>
        <end position="87"/>
    </location>
</feature>
<sequence>MVSRVVQIALVAVTTVMLILTLVFNYLSTSDLGYQAGLFAYNSSIPWTERGNLTASSLTPPGWAFSIWAVIYLYQGAMLAYCWSLLFRRSSHGEPLCCVPGLLPVGFLVAHCISSVFNIAWVFLADRVPMSKPLLTPQTLVLFFLAISIWICLAFSLQQLQANGQELQSEGLGKEYWLVIGLIQNSCGLYVGWTSIASFLNLDVAIVNLAGYPAENSSLLCLCQVCLLLGMYIVADFSFLDRYMRFVIAPYVTLLWALVTSVAGNYRAGSARSDVSVQLMAVLAVALVAKVIVAIIRQKRSPQPWSVKGSRSQVSDSSIKLG</sequence>
<feature type="transmembrane region" description="Helical" evidence="1">
    <location>
        <begin position="246"/>
        <end position="263"/>
    </location>
</feature>
<dbReference type="OrthoDB" id="5586934at2759"/>
<evidence type="ECO:0000313" key="2">
    <source>
        <dbReference type="EMBL" id="PAA74131.1"/>
    </source>
</evidence>
<evidence type="ECO:0000256" key="1">
    <source>
        <dbReference type="SAM" id="Phobius"/>
    </source>
</evidence>
<name>A0A267H6F3_9PLAT</name>
<feature type="transmembrane region" description="Helical" evidence="1">
    <location>
        <begin position="176"/>
        <end position="196"/>
    </location>
</feature>
<feature type="transmembrane region" description="Helical" evidence="1">
    <location>
        <begin position="216"/>
        <end position="234"/>
    </location>
</feature>
<feature type="transmembrane region" description="Helical" evidence="1">
    <location>
        <begin position="7"/>
        <end position="27"/>
    </location>
</feature>